<dbReference type="EMBL" id="CAFBLP010000009">
    <property type="protein sequence ID" value="CAB4866175.1"/>
    <property type="molecule type" value="Genomic_DNA"/>
</dbReference>
<dbReference type="AlphaFoldDB" id="A0A6J7DB50"/>
<dbReference type="Pfam" id="PF11303">
    <property type="entry name" value="DUF3105"/>
    <property type="match status" value="1"/>
</dbReference>
<organism evidence="1">
    <name type="scientific">freshwater metagenome</name>
    <dbReference type="NCBI Taxonomy" id="449393"/>
    <lineage>
        <taxon>unclassified sequences</taxon>
        <taxon>metagenomes</taxon>
        <taxon>ecological metagenomes</taxon>
    </lineage>
</organism>
<evidence type="ECO:0000313" key="1">
    <source>
        <dbReference type="EMBL" id="CAB4866175.1"/>
    </source>
</evidence>
<gene>
    <name evidence="1" type="ORF">UFOPK3376_00556</name>
</gene>
<dbReference type="InterPro" id="IPR021454">
    <property type="entry name" value="DUF3105"/>
</dbReference>
<accession>A0A6J7DB50</accession>
<name>A0A6J7DB50_9ZZZZ</name>
<protein>
    <submittedName>
        <fullName evidence="1">Unannotated protein</fullName>
    </submittedName>
</protein>
<reference evidence="1" key="1">
    <citation type="submission" date="2020-05" db="EMBL/GenBank/DDBJ databases">
        <authorList>
            <person name="Chiriac C."/>
            <person name="Salcher M."/>
            <person name="Ghai R."/>
            <person name="Kavagutti S V."/>
        </authorList>
    </citation>
    <scope>NUCLEOTIDE SEQUENCE</scope>
</reference>
<sequence length="180" mass="18650">MAVLVVASLGAAACSSSATMSTASNAPSGTTGTTDVTGVQSFTGLARNHVATPVSYPQSPPVGGDHARVWQNCGVYDTQPKNENAVHSLEHGAVWLAYRPDLPADQVDQIRTLARNHTHVLVSPYAGITEAVVATAWGKQLRLDSVGDPRLGQFVAAYEEGPQTPELGVTCSGGVGSPIE</sequence>
<proteinExistence type="predicted"/>